<accession>A0A291N3J3</accession>
<dbReference type="GO" id="GO:0016020">
    <property type="term" value="C:membrane"/>
    <property type="evidence" value="ECO:0007669"/>
    <property type="project" value="UniProtKB-SubCell"/>
</dbReference>
<dbReference type="KEGG" id="sya:A6768_19495"/>
<dbReference type="EMBL" id="CP023741">
    <property type="protein sequence ID" value="ATI81964.1"/>
    <property type="molecule type" value="Genomic_DNA"/>
</dbReference>
<dbReference type="AlphaFoldDB" id="A0A291N3J3"/>
<proteinExistence type="inferred from homology"/>
<comment type="similarity">
    <text evidence="2">Belongs to the TrbI/VirB10 family.</text>
</comment>
<sequence>MDAFGQQRALVIWQRLLLTDGSSLRLDNFLATDMAGYAGLADKVDFHNWYRLKGIAIATLLDVGSELTINGESDVSGAPPAADLPWMSICSRRPAAACPSI</sequence>
<dbReference type="Proteomes" id="UP000219422">
    <property type="component" value="Chromosome"/>
</dbReference>
<keyword evidence="5" id="KW-0472">Membrane</keyword>
<evidence type="ECO:0000313" key="7">
    <source>
        <dbReference type="Proteomes" id="UP000219422"/>
    </source>
</evidence>
<gene>
    <name evidence="6" type="ORF">A6768_19495</name>
</gene>
<evidence type="ECO:0000256" key="5">
    <source>
        <dbReference type="ARBA" id="ARBA00023136"/>
    </source>
</evidence>
<keyword evidence="4" id="KW-1133">Transmembrane helix</keyword>
<comment type="subcellular location">
    <subcellularLocation>
        <location evidence="1">Membrane</location>
        <topology evidence="1">Single-pass membrane protein</topology>
    </subcellularLocation>
</comment>
<dbReference type="InterPro" id="IPR005498">
    <property type="entry name" value="T4SS_VirB10/TraB/TrbI"/>
</dbReference>
<dbReference type="Pfam" id="PF03743">
    <property type="entry name" value="TrbI"/>
    <property type="match status" value="1"/>
</dbReference>
<dbReference type="InterPro" id="IPR042217">
    <property type="entry name" value="T4SS_VirB10/TrbI"/>
</dbReference>
<evidence type="ECO:0000256" key="2">
    <source>
        <dbReference type="ARBA" id="ARBA00010265"/>
    </source>
</evidence>
<evidence type="ECO:0000313" key="6">
    <source>
        <dbReference type="EMBL" id="ATI81964.1"/>
    </source>
</evidence>
<name>A0A291N3J3_SPHYA</name>
<evidence type="ECO:0000256" key="1">
    <source>
        <dbReference type="ARBA" id="ARBA00004167"/>
    </source>
</evidence>
<reference evidence="6 7" key="1">
    <citation type="submission" date="2017-10" db="EMBL/GenBank/DDBJ databases">
        <title>Sphingobium yanoikuyae S72.</title>
        <authorList>
            <person name="Sanchez E."/>
            <person name="Bustos P."/>
            <person name="Mendoza P."/>
            <person name="Guo X."/>
            <person name="Mendoza A."/>
        </authorList>
    </citation>
    <scope>NUCLEOTIDE SEQUENCE [LARGE SCALE GENOMIC DNA]</scope>
    <source>
        <strain evidence="6 7">S72</strain>
    </source>
</reference>
<evidence type="ECO:0000256" key="3">
    <source>
        <dbReference type="ARBA" id="ARBA00022692"/>
    </source>
</evidence>
<dbReference type="Gene3D" id="2.40.128.260">
    <property type="entry name" value="Type IV secretion system, VirB10/TraB/TrbI"/>
    <property type="match status" value="1"/>
</dbReference>
<organism evidence="6 7">
    <name type="scientific">Sphingobium yanoikuyae</name>
    <name type="common">Sphingomonas yanoikuyae</name>
    <dbReference type="NCBI Taxonomy" id="13690"/>
    <lineage>
        <taxon>Bacteria</taxon>
        <taxon>Pseudomonadati</taxon>
        <taxon>Pseudomonadota</taxon>
        <taxon>Alphaproteobacteria</taxon>
        <taxon>Sphingomonadales</taxon>
        <taxon>Sphingomonadaceae</taxon>
        <taxon>Sphingobium</taxon>
    </lineage>
</organism>
<evidence type="ECO:0000256" key="4">
    <source>
        <dbReference type="ARBA" id="ARBA00022989"/>
    </source>
</evidence>
<keyword evidence="3" id="KW-0812">Transmembrane</keyword>
<protein>
    <submittedName>
        <fullName evidence="6">Uncharacterized protein</fullName>
    </submittedName>
</protein>